<evidence type="ECO:0000256" key="1">
    <source>
        <dbReference type="ARBA" id="ARBA00002190"/>
    </source>
</evidence>
<evidence type="ECO:0000256" key="3">
    <source>
        <dbReference type="ARBA" id="ARBA00022578"/>
    </source>
</evidence>
<evidence type="ECO:0000256" key="5">
    <source>
        <dbReference type="ARBA" id="ARBA00023172"/>
    </source>
</evidence>
<reference evidence="9 10" key="1">
    <citation type="submission" date="2023-07" db="EMBL/GenBank/DDBJ databases">
        <title>Sequencing the genomes of 1000 actinobacteria strains.</title>
        <authorList>
            <person name="Klenk H.-P."/>
        </authorList>
    </citation>
    <scope>NUCLEOTIDE SEQUENCE [LARGE SCALE GENOMIC DNA]</scope>
    <source>
        <strain evidence="9 10">DSM 19515</strain>
    </source>
</reference>
<gene>
    <name evidence="8" type="ORF">J2S45_001323</name>
    <name evidence="9" type="ORF">J2S45_001352</name>
</gene>
<keyword evidence="5 6" id="KW-0233">DNA recombination</keyword>
<name>A0ABT9PIY4_9ACTO</name>
<keyword evidence="4 6" id="KW-0238">DNA-binding</keyword>
<dbReference type="PANTHER" id="PTHR33217:SF8">
    <property type="entry name" value="MUTATOR FAMILY TRANSPOSASE"/>
    <property type="match status" value="1"/>
</dbReference>
<evidence type="ECO:0000313" key="9">
    <source>
        <dbReference type="EMBL" id="MDP9832673.1"/>
    </source>
</evidence>
<evidence type="ECO:0000256" key="7">
    <source>
        <dbReference type="SAM" id="MobiDB-lite"/>
    </source>
</evidence>
<evidence type="ECO:0000313" key="8">
    <source>
        <dbReference type="EMBL" id="MDP9832644.1"/>
    </source>
</evidence>
<comment type="function">
    <text evidence="1 6">Required for the transposition of the insertion element.</text>
</comment>
<evidence type="ECO:0000256" key="6">
    <source>
        <dbReference type="RuleBase" id="RU365089"/>
    </source>
</evidence>
<feature type="region of interest" description="Disordered" evidence="7">
    <location>
        <begin position="63"/>
        <end position="90"/>
    </location>
</feature>
<dbReference type="PANTHER" id="PTHR33217">
    <property type="entry name" value="TRANSPOSASE FOR INSERTION SEQUENCE ELEMENT IS1081"/>
    <property type="match status" value="1"/>
</dbReference>
<keyword evidence="6" id="KW-0814">Transposable element</keyword>
<sequence>MTMTRDEKTRPAGADVVGQLKANGALDDLFARIDSGQIELTGDGGMIPALIKEALERGLQAEMTSHLGYEPRDRQAKAESDRPINARNGSYTKTVASEVGDIELTIARDREGSLSPPGWCPKVHGA</sequence>
<keyword evidence="10" id="KW-1185">Reference proteome</keyword>
<organism evidence="9 10">
    <name type="scientific">Trueperella abortisuis</name>
    <dbReference type="NCBI Taxonomy" id="445930"/>
    <lineage>
        <taxon>Bacteria</taxon>
        <taxon>Bacillati</taxon>
        <taxon>Actinomycetota</taxon>
        <taxon>Actinomycetes</taxon>
        <taxon>Actinomycetales</taxon>
        <taxon>Actinomycetaceae</taxon>
        <taxon>Trueperella</taxon>
    </lineage>
</organism>
<evidence type="ECO:0000256" key="4">
    <source>
        <dbReference type="ARBA" id="ARBA00023125"/>
    </source>
</evidence>
<feature type="compositionally biased region" description="Basic and acidic residues" evidence="7">
    <location>
        <begin position="69"/>
        <end position="84"/>
    </location>
</feature>
<evidence type="ECO:0000256" key="2">
    <source>
        <dbReference type="ARBA" id="ARBA00010961"/>
    </source>
</evidence>
<protein>
    <recommendedName>
        <fullName evidence="6">Mutator family transposase</fullName>
    </recommendedName>
</protein>
<accession>A0ABT9PIY4</accession>
<comment type="caution">
    <text evidence="9">The sequence shown here is derived from an EMBL/GenBank/DDBJ whole genome shotgun (WGS) entry which is preliminary data.</text>
</comment>
<keyword evidence="3 6" id="KW-0815">Transposition</keyword>
<dbReference type="EMBL" id="JAUSQL010000001">
    <property type="protein sequence ID" value="MDP9832673.1"/>
    <property type="molecule type" value="Genomic_DNA"/>
</dbReference>
<dbReference type="Pfam" id="PF00872">
    <property type="entry name" value="Transposase_mut"/>
    <property type="match status" value="1"/>
</dbReference>
<dbReference type="InterPro" id="IPR001207">
    <property type="entry name" value="Transposase_mutator"/>
</dbReference>
<dbReference type="Proteomes" id="UP001230145">
    <property type="component" value="Unassembled WGS sequence"/>
</dbReference>
<comment type="similarity">
    <text evidence="2 6">Belongs to the transposase mutator family.</text>
</comment>
<proteinExistence type="inferred from homology"/>
<dbReference type="EMBL" id="JAUSQL010000001">
    <property type="protein sequence ID" value="MDP9832644.1"/>
    <property type="molecule type" value="Genomic_DNA"/>
</dbReference>
<evidence type="ECO:0000313" key="10">
    <source>
        <dbReference type="Proteomes" id="UP001230145"/>
    </source>
</evidence>